<reference evidence="1" key="1">
    <citation type="journal article" date="2020" name="mSystems">
        <title>Genome- and Community-Level Interaction Insights into Carbon Utilization and Element Cycling Functions of Hydrothermarchaeota in Hydrothermal Sediment.</title>
        <authorList>
            <person name="Zhou Z."/>
            <person name="Liu Y."/>
            <person name="Xu W."/>
            <person name="Pan J."/>
            <person name="Luo Z.H."/>
            <person name="Li M."/>
        </authorList>
    </citation>
    <scope>NUCLEOTIDE SEQUENCE [LARGE SCALE GENOMIC DNA]</scope>
    <source>
        <strain evidence="1">SpSt-110</strain>
    </source>
</reference>
<comment type="caution">
    <text evidence="1">The sequence shown here is derived from an EMBL/GenBank/DDBJ whole genome shotgun (WGS) entry which is preliminary data.</text>
</comment>
<sequence length="125" mass="14615">MRVKINVDFTGSAHVVLKKEEALSLLNKVSESIGDSRNLSESLRIIRNFDEYYRLSRKKFEEYLFPPKDPAESLRGLVVIQKIRLMKNKEDLVELVFDRRVETNLIVEALKKIGFDEIIVEKQSF</sequence>
<proteinExistence type="predicted"/>
<evidence type="ECO:0000313" key="1">
    <source>
        <dbReference type="EMBL" id="HHP68356.1"/>
    </source>
</evidence>
<dbReference type="AlphaFoldDB" id="A0A7J3Y0B0"/>
<organism evidence="1">
    <name type="scientific">Thermogladius calderae</name>
    <dbReference type="NCBI Taxonomy" id="1200300"/>
    <lineage>
        <taxon>Archaea</taxon>
        <taxon>Thermoproteota</taxon>
        <taxon>Thermoprotei</taxon>
        <taxon>Desulfurococcales</taxon>
        <taxon>Desulfurococcaceae</taxon>
        <taxon>Thermogladius</taxon>
    </lineage>
</organism>
<accession>A0A7J3Y0B0</accession>
<name>A0A7J3Y0B0_9CREN</name>
<dbReference type="EMBL" id="DRYK01000078">
    <property type="protein sequence ID" value="HHP68356.1"/>
    <property type="molecule type" value="Genomic_DNA"/>
</dbReference>
<gene>
    <name evidence="1" type="ORF">ENM60_06225</name>
</gene>
<protein>
    <submittedName>
        <fullName evidence="1">Uncharacterized protein</fullName>
    </submittedName>
</protein>